<evidence type="ECO:0000256" key="9">
    <source>
        <dbReference type="PROSITE-ProRule" id="PRU00703"/>
    </source>
</evidence>
<dbReference type="Gene3D" id="3.30.465.10">
    <property type="match status" value="1"/>
</dbReference>
<dbReference type="InterPro" id="IPR036318">
    <property type="entry name" value="FAD-bd_PCMH-like_sf"/>
</dbReference>
<dbReference type="AlphaFoldDB" id="A0A0W0VL49"/>
<sequence length="283" mass="32159">MNKDDESGSWFSRLKQFLQGEPQNQEDLVSLLRDANLRSLINSETLAMLEGAILFSQMRVRDIMVPKKQMTCINQNDTLEDVIKVVTESGHSRFPVTADYGDEIVGILHAKDLLRFQQNSSEEFDLLDISRQVMFVPESKRLDSLLSEFRSTKNHMAIVVDEYGAVAGFVTIEDIIEQIIGDIEDEFDIDEEAYIKTHGNWHYIIKAHTPIEEFNEQLMADFSDETYDTIGGIVMASFGYLPKRGESTHIGGFEFKIINADARRIKLLECIDKRAVTHSGTQG</sequence>
<dbReference type="GO" id="GO:0005886">
    <property type="term" value="C:plasma membrane"/>
    <property type="evidence" value="ECO:0007669"/>
    <property type="project" value="TreeGrafter"/>
</dbReference>
<dbReference type="SMART" id="SM00116">
    <property type="entry name" value="CBS"/>
    <property type="match status" value="2"/>
</dbReference>
<gene>
    <name evidence="11" type="ORF">Lisr_1639</name>
</gene>
<evidence type="ECO:0000256" key="1">
    <source>
        <dbReference type="ARBA" id="ARBA00006337"/>
    </source>
</evidence>
<feature type="domain" description="CBS" evidence="10">
    <location>
        <begin position="64"/>
        <end position="123"/>
    </location>
</feature>
<evidence type="ECO:0000256" key="6">
    <source>
        <dbReference type="ARBA" id="ARBA00023285"/>
    </source>
</evidence>
<dbReference type="Pfam" id="PF03471">
    <property type="entry name" value="CorC_HlyC"/>
    <property type="match status" value="1"/>
</dbReference>
<keyword evidence="4" id="KW-0460">Magnesium</keyword>
<name>A0A0W0VL49_9GAMM</name>
<accession>A0A0W0VL49</accession>
<reference evidence="11 12" key="1">
    <citation type="submission" date="2015-11" db="EMBL/GenBank/DDBJ databases">
        <title>Genomic analysis of 38 Legionella species identifies large and diverse effector repertoires.</title>
        <authorList>
            <person name="Burstein D."/>
            <person name="Amaro F."/>
            <person name="Zusman T."/>
            <person name="Lifshitz Z."/>
            <person name="Cohen O."/>
            <person name="Gilbert J.A."/>
            <person name="Pupko T."/>
            <person name="Shuman H.A."/>
            <person name="Segal G."/>
        </authorList>
    </citation>
    <scope>NUCLEOTIDE SEQUENCE [LARGE SCALE GENOMIC DNA]</scope>
    <source>
        <strain evidence="11 12">Bercovier 4</strain>
    </source>
</reference>
<dbReference type="GO" id="GO:0050660">
    <property type="term" value="F:flavin adenine dinucleotide binding"/>
    <property type="evidence" value="ECO:0007669"/>
    <property type="project" value="InterPro"/>
</dbReference>
<comment type="function">
    <text evidence="7">Plays a role in the transport of magnesium and cobalt ions.</text>
</comment>
<evidence type="ECO:0000256" key="4">
    <source>
        <dbReference type="ARBA" id="ARBA00022842"/>
    </source>
</evidence>
<dbReference type="InterPro" id="IPR005170">
    <property type="entry name" value="Transptr-assoc_dom"/>
</dbReference>
<dbReference type="InterPro" id="IPR016169">
    <property type="entry name" value="FAD-bd_PCMH_sub2"/>
</dbReference>
<keyword evidence="3" id="KW-0677">Repeat</keyword>
<dbReference type="STRING" id="454.Lisr_1639"/>
<dbReference type="PROSITE" id="PS51371">
    <property type="entry name" value="CBS"/>
    <property type="match status" value="2"/>
</dbReference>
<dbReference type="SUPFAM" id="SSF54631">
    <property type="entry name" value="CBS-domain pair"/>
    <property type="match status" value="1"/>
</dbReference>
<evidence type="ECO:0000256" key="5">
    <source>
        <dbReference type="ARBA" id="ARBA00023122"/>
    </source>
</evidence>
<organism evidence="11 12">
    <name type="scientific">Legionella israelensis</name>
    <dbReference type="NCBI Taxonomy" id="454"/>
    <lineage>
        <taxon>Bacteria</taxon>
        <taxon>Pseudomonadati</taxon>
        <taxon>Pseudomonadota</taxon>
        <taxon>Gammaproteobacteria</taxon>
        <taxon>Legionellales</taxon>
        <taxon>Legionellaceae</taxon>
        <taxon>Legionella</taxon>
    </lineage>
</organism>
<dbReference type="InterPro" id="IPR046342">
    <property type="entry name" value="CBS_dom_sf"/>
</dbReference>
<dbReference type="PANTHER" id="PTHR22777:SF27">
    <property type="entry name" value="MAGNESIUM AND COBALT EFFLUX PROTEIN CORC"/>
    <property type="match status" value="1"/>
</dbReference>
<dbReference type="Proteomes" id="UP000054761">
    <property type="component" value="Unassembled WGS sequence"/>
</dbReference>
<keyword evidence="12" id="KW-1185">Reference proteome</keyword>
<evidence type="ECO:0000313" key="11">
    <source>
        <dbReference type="EMBL" id="KTD20849.1"/>
    </source>
</evidence>
<protein>
    <recommendedName>
        <fullName evidence="8">Magnesium and cobalt efflux protein CorC</fullName>
    </recommendedName>
</protein>
<proteinExistence type="inferred from homology"/>
<evidence type="ECO:0000256" key="2">
    <source>
        <dbReference type="ARBA" id="ARBA00022448"/>
    </source>
</evidence>
<dbReference type="SMART" id="SM01091">
    <property type="entry name" value="CorC_HlyC"/>
    <property type="match status" value="1"/>
</dbReference>
<dbReference type="Pfam" id="PF21917">
    <property type="entry name" value="NMB0537_N"/>
    <property type="match status" value="1"/>
</dbReference>
<dbReference type="SUPFAM" id="SSF56176">
    <property type="entry name" value="FAD-binding/transporter-associated domain-like"/>
    <property type="match status" value="1"/>
</dbReference>
<keyword evidence="2" id="KW-0813">Transport</keyword>
<evidence type="ECO:0000256" key="8">
    <source>
        <dbReference type="ARBA" id="ARBA00040729"/>
    </source>
</evidence>
<evidence type="ECO:0000313" key="12">
    <source>
        <dbReference type="Proteomes" id="UP000054761"/>
    </source>
</evidence>
<dbReference type="RefSeq" id="WP_058501981.1">
    <property type="nucleotide sequence ID" value="NZ_CAAAJA010000039.1"/>
</dbReference>
<comment type="similarity">
    <text evidence="1">Belongs to the UPF0053 family.</text>
</comment>
<dbReference type="PATRIC" id="fig|454.4.peg.1781"/>
<dbReference type="InterPro" id="IPR044751">
    <property type="entry name" value="Ion_transp-like_CBS"/>
</dbReference>
<dbReference type="EMBL" id="LNYH01000095">
    <property type="protein sequence ID" value="KTD20849.1"/>
    <property type="molecule type" value="Genomic_DNA"/>
</dbReference>
<dbReference type="PANTHER" id="PTHR22777">
    <property type="entry name" value="HEMOLYSIN-RELATED"/>
    <property type="match status" value="1"/>
</dbReference>
<dbReference type="Gene3D" id="3.10.580.10">
    <property type="entry name" value="CBS-domain"/>
    <property type="match status" value="1"/>
</dbReference>
<dbReference type="OrthoDB" id="9797674at2"/>
<comment type="caution">
    <text evidence="11">The sequence shown here is derived from an EMBL/GenBank/DDBJ whole genome shotgun (WGS) entry which is preliminary data.</text>
</comment>
<dbReference type="CDD" id="cd04590">
    <property type="entry name" value="CBS_pair_CorC_HlyC_assoc"/>
    <property type="match status" value="1"/>
</dbReference>
<dbReference type="FunFam" id="3.10.580.10:FF:000002">
    <property type="entry name" value="Magnesium/cobalt efflux protein CorC"/>
    <property type="match status" value="1"/>
</dbReference>
<evidence type="ECO:0000256" key="7">
    <source>
        <dbReference type="ARBA" id="ARBA00037273"/>
    </source>
</evidence>
<evidence type="ECO:0000256" key="3">
    <source>
        <dbReference type="ARBA" id="ARBA00022737"/>
    </source>
</evidence>
<dbReference type="Pfam" id="PF00571">
    <property type="entry name" value="CBS"/>
    <property type="match status" value="2"/>
</dbReference>
<dbReference type="InterPro" id="IPR000644">
    <property type="entry name" value="CBS_dom"/>
</dbReference>
<feature type="domain" description="CBS" evidence="10">
    <location>
        <begin position="129"/>
        <end position="186"/>
    </location>
</feature>
<dbReference type="InterPro" id="IPR054115">
    <property type="entry name" value="CorC_N"/>
</dbReference>
<evidence type="ECO:0000259" key="10">
    <source>
        <dbReference type="PROSITE" id="PS51371"/>
    </source>
</evidence>
<keyword evidence="5 9" id="KW-0129">CBS domain</keyword>
<keyword evidence="6" id="KW-0170">Cobalt</keyword>